<sequence length="562" mass="62324">MSFNKTGNSALDAALISWFESDKSEWTRKELNDRIAANDIAGLESIMLEHMEFGTAGLRARMGAGYACMNDLTVLQAAQGLCRYLQEVNPDVGTQGVVVGHDHRHHSSDFAKITAAVFMSQNIPVHYYKPLACTPMVPFGVIKFGAAAGVMVTASHNPKDDNGYKVYWSNGAQIIPPHDSGIAGHILKNQKPWDGIWESFPTIEDKIECQHENVLSDYITQCTQRSKSMGTEAKNAKITYTAMHGVGTPFVARIFKSFEHPDFIPCKEQVQPDPEFPTVAFPNPEEGKSALNLSMAEADRSGSELILANDPDADRLAVAEKQRNGEWKVFNGNETACLLSWWVYETMKKQNPGANPADYAMVASTVSSKYLAAMAKKEGFTFEDTLTGFKWIGNRAIRFTQEGKKVLFGYEEAIGFMVGVNPPDKDGVHAAAVFGEMMQTLYGQGKKLSEQLDALYVKYGYFISKDSYFKCSSQDTINALFKELREPGYPKACGRFGIKNIRDCTTGFDNRYSDNKSVLPTTADIQMITFYFDNGAVVTMRTSGTEPKIKYYSELPGPLDEK</sequence>
<dbReference type="Proteomes" id="UP000054560">
    <property type="component" value="Unassembled WGS sequence"/>
</dbReference>
<dbReference type="AlphaFoldDB" id="A0A0L0GCN4"/>
<evidence type="ECO:0000256" key="7">
    <source>
        <dbReference type="ARBA" id="ARBA00022723"/>
    </source>
</evidence>
<feature type="domain" description="Alpha-D-phosphohexomutase alpha/beta/alpha" evidence="14">
    <location>
        <begin position="331"/>
        <end position="459"/>
    </location>
</feature>
<dbReference type="GO" id="GO:0000287">
    <property type="term" value="F:magnesium ion binding"/>
    <property type="evidence" value="ECO:0007669"/>
    <property type="project" value="InterPro"/>
</dbReference>
<keyword evidence="10" id="KW-0119">Carbohydrate metabolism</keyword>
<evidence type="ECO:0000256" key="8">
    <source>
        <dbReference type="ARBA" id="ARBA00022842"/>
    </source>
</evidence>
<dbReference type="Gene3D" id="3.40.120.10">
    <property type="entry name" value="Alpha-D-Glucose-1,6-Bisphosphate, subunit A, domain 3"/>
    <property type="match status" value="3"/>
</dbReference>
<evidence type="ECO:0000259" key="13">
    <source>
        <dbReference type="Pfam" id="PF02879"/>
    </source>
</evidence>
<evidence type="ECO:0000256" key="10">
    <source>
        <dbReference type="ARBA" id="ARBA00023277"/>
    </source>
</evidence>
<keyword evidence="9" id="KW-0413">Isomerase</keyword>
<dbReference type="RefSeq" id="XP_014160677.1">
    <property type="nucleotide sequence ID" value="XM_014305202.1"/>
</dbReference>
<dbReference type="FunFam" id="3.40.120.10:FF:000035">
    <property type="entry name" value="Pgm3p"/>
    <property type="match status" value="1"/>
</dbReference>
<evidence type="ECO:0000313" key="15">
    <source>
        <dbReference type="EMBL" id="KNC86775.1"/>
    </source>
</evidence>
<dbReference type="STRING" id="667725.A0A0L0GCN4"/>
<dbReference type="Pfam" id="PF02880">
    <property type="entry name" value="PGM_PMM_III"/>
    <property type="match status" value="1"/>
</dbReference>
<dbReference type="SUPFAM" id="SSF53738">
    <property type="entry name" value="Phosphoglucomutase, first 3 domains"/>
    <property type="match status" value="3"/>
</dbReference>
<dbReference type="InterPro" id="IPR005844">
    <property type="entry name" value="A-D-PHexomutase_a/b/a-I"/>
</dbReference>
<dbReference type="Pfam" id="PF02878">
    <property type="entry name" value="PGM_PMM_I"/>
    <property type="match status" value="1"/>
</dbReference>
<dbReference type="InterPro" id="IPR005845">
    <property type="entry name" value="A-D-PHexomutase_a/b/a-II"/>
</dbReference>
<dbReference type="CDD" id="cd05799">
    <property type="entry name" value="PGM2"/>
    <property type="match status" value="1"/>
</dbReference>
<dbReference type="GO" id="GO:0005737">
    <property type="term" value="C:cytoplasm"/>
    <property type="evidence" value="ECO:0007669"/>
    <property type="project" value="UniProtKB-SubCell"/>
</dbReference>
<keyword evidence="4" id="KW-0963">Cytoplasm</keyword>
<keyword evidence="8 11" id="KW-0460">Magnesium</keyword>
<dbReference type="InterPro" id="IPR005841">
    <property type="entry name" value="Alpha-D-phosphohexomutase_SF"/>
</dbReference>
<dbReference type="SUPFAM" id="SSF55957">
    <property type="entry name" value="Phosphoglucomutase, C-terminal domain"/>
    <property type="match status" value="1"/>
</dbReference>
<feature type="domain" description="Alpha-D-phosphohexomutase alpha/beta/alpha" evidence="13">
    <location>
        <begin position="217"/>
        <end position="321"/>
    </location>
</feature>
<dbReference type="EMBL" id="KQ241637">
    <property type="protein sequence ID" value="KNC86775.1"/>
    <property type="molecule type" value="Genomic_DNA"/>
</dbReference>
<dbReference type="GO" id="GO:0006006">
    <property type="term" value="P:glucose metabolic process"/>
    <property type="evidence" value="ECO:0007669"/>
    <property type="project" value="UniProtKB-KW"/>
</dbReference>
<keyword evidence="7 11" id="KW-0479">Metal-binding</keyword>
<evidence type="ECO:0000256" key="11">
    <source>
        <dbReference type="RuleBase" id="RU004326"/>
    </source>
</evidence>
<evidence type="ECO:0000256" key="6">
    <source>
        <dbReference type="ARBA" id="ARBA00022553"/>
    </source>
</evidence>
<dbReference type="PANTHER" id="PTHR45745">
    <property type="entry name" value="PHOSPHOMANNOMUTASE 45A"/>
    <property type="match status" value="1"/>
</dbReference>
<accession>A0A0L0GCN4</accession>
<protein>
    <submittedName>
        <fullName evidence="15">Phosphoglucomutase-2</fullName>
    </submittedName>
</protein>
<name>A0A0L0GCN4_9EUKA</name>
<evidence type="ECO:0000256" key="2">
    <source>
        <dbReference type="ARBA" id="ARBA00004496"/>
    </source>
</evidence>
<comment type="subcellular location">
    <subcellularLocation>
        <location evidence="2">Cytoplasm</location>
    </subcellularLocation>
</comment>
<organism evidence="15 16">
    <name type="scientific">Sphaeroforma arctica JP610</name>
    <dbReference type="NCBI Taxonomy" id="667725"/>
    <lineage>
        <taxon>Eukaryota</taxon>
        <taxon>Ichthyosporea</taxon>
        <taxon>Ichthyophonida</taxon>
        <taxon>Sphaeroforma</taxon>
    </lineage>
</organism>
<dbReference type="InterPro" id="IPR005846">
    <property type="entry name" value="A-D-PHexomutase_a/b/a-III"/>
</dbReference>
<evidence type="ECO:0000256" key="5">
    <source>
        <dbReference type="ARBA" id="ARBA00022526"/>
    </source>
</evidence>
<dbReference type="PRINTS" id="PR00509">
    <property type="entry name" value="PGMPMM"/>
</dbReference>
<evidence type="ECO:0000259" key="12">
    <source>
        <dbReference type="Pfam" id="PF02878"/>
    </source>
</evidence>
<dbReference type="eggNOG" id="KOG1220">
    <property type="taxonomic scope" value="Eukaryota"/>
</dbReference>
<evidence type="ECO:0000259" key="14">
    <source>
        <dbReference type="Pfam" id="PF02880"/>
    </source>
</evidence>
<dbReference type="PANTHER" id="PTHR45745:SF1">
    <property type="entry name" value="PHOSPHOGLUCOMUTASE 2B-RELATED"/>
    <property type="match status" value="1"/>
</dbReference>
<dbReference type="Pfam" id="PF02879">
    <property type="entry name" value="PGM_PMM_II"/>
    <property type="match status" value="1"/>
</dbReference>
<dbReference type="GO" id="GO:0006166">
    <property type="term" value="P:purine ribonucleoside salvage"/>
    <property type="evidence" value="ECO:0007669"/>
    <property type="project" value="TreeGrafter"/>
</dbReference>
<keyword evidence="6" id="KW-0597">Phosphoprotein</keyword>
<keyword evidence="5" id="KW-0313">Glucose metabolism</keyword>
<keyword evidence="16" id="KW-1185">Reference proteome</keyword>
<feature type="domain" description="Alpha-D-phosphohexomutase alpha/beta/alpha" evidence="12">
    <location>
        <begin position="51"/>
        <end position="191"/>
    </location>
</feature>
<evidence type="ECO:0000256" key="9">
    <source>
        <dbReference type="ARBA" id="ARBA00023235"/>
    </source>
</evidence>
<dbReference type="PROSITE" id="PS00710">
    <property type="entry name" value="PGM_PMM"/>
    <property type="match status" value="1"/>
</dbReference>
<dbReference type="GeneID" id="25901612"/>
<evidence type="ECO:0000256" key="3">
    <source>
        <dbReference type="ARBA" id="ARBA00010231"/>
    </source>
</evidence>
<dbReference type="InterPro" id="IPR016055">
    <property type="entry name" value="A-D-PHexomutase_a/b/a-I/II/III"/>
</dbReference>
<comment type="cofactor">
    <cofactor evidence="1">
        <name>Mg(2+)</name>
        <dbReference type="ChEBI" id="CHEBI:18420"/>
    </cofactor>
</comment>
<dbReference type="GO" id="GO:0008973">
    <property type="term" value="F:phosphopentomutase activity"/>
    <property type="evidence" value="ECO:0007669"/>
    <property type="project" value="TreeGrafter"/>
</dbReference>
<reference evidence="15 16" key="1">
    <citation type="submission" date="2011-02" db="EMBL/GenBank/DDBJ databases">
        <title>The Genome Sequence of Sphaeroforma arctica JP610.</title>
        <authorList>
            <consortium name="The Broad Institute Genome Sequencing Platform"/>
            <person name="Russ C."/>
            <person name="Cuomo C."/>
            <person name="Young S.K."/>
            <person name="Zeng Q."/>
            <person name="Gargeya S."/>
            <person name="Alvarado L."/>
            <person name="Berlin A."/>
            <person name="Chapman S.B."/>
            <person name="Chen Z."/>
            <person name="Freedman E."/>
            <person name="Gellesch M."/>
            <person name="Goldberg J."/>
            <person name="Griggs A."/>
            <person name="Gujja S."/>
            <person name="Heilman E."/>
            <person name="Heiman D."/>
            <person name="Howarth C."/>
            <person name="Mehta T."/>
            <person name="Neiman D."/>
            <person name="Pearson M."/>
            <person name="Roberts A."/>
            <person name="Saif S."/>
            <person name="Shea T."/>
            <person name="Shenoy N."/>
            <person name="Sisk P."/>
            <person name="Stolte C."/>
            <person name="Sykes S."/>
            <person name="White J."/>
            <person name="Yandava C."/>
            <person name="Burger G."/>
            <person name="Gray M.W."/>
            <person name="Holland P.W.H."/>
            <person name="King N."/>
            <person name="Lang F.B.F."/>
            <person name="Roger A.J."/>
            <person name="Ruiz-Trillo I."/>
            <person name="Haas B."/>
            <person name="Nusbaum C."/>
            <person name="Birren B."/>
        </authorList>
    </citation>
    <scope>NUCLEOTIDE SEQUENCE [LARGE SCALE GENOMIC DNA]</scope>
    <source>
        <strain evidence="15 16">JP610</strain>
    </source>
</reference>
<dbReference type="OrthoDB" id="8300170at2759"/>
<proteinExistence type="inferred from homology"/>
<evidence type="ECO:0000256" key="4">
    <source>
        <dbReference type="ARBA" id="ARBA00022490"/>
    </source>
</evidence>
<dbReference type="InterPro" id="IPR036900">
    <property type="entry name" value="A-D-PHexomutase_C_sf"/>
</dbReference>
<evidence type="ECO:0000313" key="16">
    <source>
        <dbReference type="Proteomes" id="UP000054560"/>
    </source>
</evidence>
<gene>
    <name evidence="15" type="ORF">SARC_01108</name>
</gene>
<dbReference type="InterPro" id="IPR016066">
    <property type="entry name" value="A-D-PHexomutase_CS"/>
</dbReference>
<dbReference type="GO" id="GO:0005634">
    <property type="term" value="C:nucleus"/>
    <property type="evidence" value="ECO:0007669"/>
    <property type="project" value="TreeGrafter"/>
</dbReference>
<evidence type="ECO:0000256" key="1">
    <source>
        <dbReference type="ARBA" id="ARBA00001946"/>
    </source>
</evidence>
<comment type="similarity">
    <text evidence="3 11">Belongs to the phosphohexose mutase family.</text>
</comment>